<dbReference type="EMBL" id="LN714477">
    <property type="protein sequence ID" value="CEL64983.1"/>
    <property type="molecule type" value="Genomic_DNA"/>
</dbReference>
<reference evidence="2" key="1">
    <citation type="journal article" date="2015" name="PLoS ONE">
        <title>Comprehensive Evaluation of Toxoplasma gondii VEG and Neospora caninum LIV Genomes with Tachyzoite Stage Transcriptome and Proteome Defines Novel Transcript Features.</title>
        <authorList>
            <person name="Ramaprasad A."/>
            <person name="Mourier T."/>
            <person name="Naeem R."/>
            <person name="Malas T.B."/>
            <person name="Moussa E."/>
            <person name="Panigrahi A."/>
            <person name="Vermont S.J."/>
            <person name="Otto T.D."/>
            <person name="Wastling J."/>
            <person name="Pain A."/>
        </authorList>
    </citation>
    <scope>NUCLEOTIDE SEQUENCE</scope>
    <source>
        <strain evidence="2">Liverpool</strain>
    </source>
</reference>
<protein>
    <submittedName>
        <fullName evidence="2">Uncharacterized protein</fullName>
    </submittedName>
</protein>
<feature type="compositionally biased region" description="Basic and acidic residues" evidence="1">
    <location>
        <begin position="516"/>
        <end position="566"/>
    </location>
</feature>
<feature type="region of interest" description="Disordered" evidence="1">
    <location>
        <begin position="1"/>
        <end position="25"/>
    </location>
</feature>
<feature type="region of interest" description="Disordered" evidence="1">
    <location>
        <begin position="221"/>
        <end position="245"/>
    </location>
</feature>
<proteinExistence type="predicted"/>
<organism evidence="2">
    <name type="scientific">Neospora caninum (strain Liverpool)</name>
    <dbReference type="NCBI Taxonomy" id="572307"/>
    <lineage>
        <taxon>Eukaryota</taxon>
        <taxon>Sar</taxon>
        <taxon>Alveolata</taxon>
        <taxon>Apicomplexa</taxon>
        <taxon>Conoidasida</taxon>
        <taxon>Coccidia</taxon>
        <taxon>Eucoccidiorida</taxon>
        <taxon>Eimeriorina</taxon>
        <taxon>Sarcocystidae</taxon>
        <taxon>Neospora</taxon>
    </lineage>
</organism>
<evidence type="ECO:0000313" key="2">
    <source>
        <dbReference type="EMBL" id="CEL64983.1"/>
    </source>
</evidence>
<gene>
    <name evidence="2" type="ORF">BN1204_008445</name>
</gene>
<feature type="compositionally biased region" description="Basic and acidic residues" evidence="1">
    <location>
        <begin position="231"/>
        <end position="240"/>
    </location>
</feature>
<accession>A0A0F7U5D5</accession>
<evidence type="ECO:0000256" key="1">
    <source>
        <dbReference type="SAM" id="MobiDB-lite"/>
    </source>
</evidence>
<sequence length="757" mass="84379">MLGTKTPSCTRQKRTREQAGRGSSARLRFSPDRMRFLRRRFKFSFRNWPSLTISEAVSSARHSASFPAFSSSPSALGCTLGEERVLSLLQHRQGKTLLRFFLRLRRETGACPLAASSGFRVALHADLKRLEKALLQRRHGRLNAELNHGVSPCDLPSGNSCSYFPPSGPGIQKHAEEQPGGVTVSCCVTHREVPERGTPKQTRRERPVDLQDEQQFLVIRPGCDENGSLRPKIETPERRNLRPCVSGAETKKAQFPLEDGNTQDCSTSCSSSCSAPFSPSSASSSSTSLSCRMGTSFHFSPQRHASSPLPSQSDSETHGLRSECLETLCSGMRTRAHTLERRRDEVSSAPLLRTANFPKNEAMRKRAELLLSQQAERRRAQARWRQRAKEVRLQRSAIQAIILAVFRGVLPFSDSFAYTILCVAVMSPSCFQTGLACDRREPADRRQGALAREEAACTSSASSAICLPECGGDTDTVRRDRFRYSPSFSDFRGSLNPVAESSSPERGVDPALCAREGEKEGEQASERDRCQERDQPGAQARRQERKKEGKKETGTRGEVVGRESLGERIAGSEEEGSFSFLSQKRLVQSTRIPGPLEGLVERLRRGRPREIKEKREKEKARQEAILHSHDIQEIFHDHAAGLRLIFSHFRDPVTNSILEKNWFRFSSCFNLLPQKEMLKIYRLVAGSRMSADGLQDALVHVAAVVNGLSLSVTGQKEAARALRSVLQHIRAHDAKALRERLHAFFATATSYPQFLPG</sequence>
<feature type="compositionally biased region" description="Polar residues" evidence="1">
    <location>
        <begin position="1"/>
        <end position="10"/>
    </location>
</feature>
<feature type="region of interest" description="Disordered" evidence="1">
    <location>
        <begin position="516"/>
        <end position="568"/>
    </location>
</feature>
<dbReference type="AlphaFoldDB" id="A0A0F7U5D5"/>
<name>A0A0F7U5D5_NEOCL</name>